<feature type="domain" description="Glucose-methanol-choline oxidoreductase N-terminal" evidence="7">
    <location>
        <begin position="350"/>
        <end position="364"/>
    </location>
</feature>
<dbReference type="PANTHER" id="PTHR11552:SF147">
    <property type="entry name" value="CHOLINE DEHYDROGENASE, MITOCHONDRIAL"/>
    <property type="match status" value="1"/>
</dbReference>
<evidence type="ECO:0000256" key="5">
    <source>
        <dbReference type="RuleBase" id="RU003968"/>
    </source>
</evidence>
<dbReference type="PROSITE" id="PS00623">
    <property type="entry name" value="GMC_OXRED_1"/>
    <property type="match status" value="1"/>
</dbReference>
<gene>
    <name evidence="8" type="ORF">MAR_034852</name>
</gene>
<accession>A0ABY7ERF9</accession>
<dbReference type="InterPro" id="IPR007867">
    <property type="entry name" value="GMC_OxRtase_C"/>
</dbReference>
<dbReference type="SUPFAM" id="SSF51905">
    <property type="entry name" value="FAD/NAD(P)-binding domain"/>
    <property type="match status" value="1"/>
</dbReference>
<evidence type="ECO:0000259" key="6">
    <source>
        <dbReference type="PROSITE" id="PS00623"/>
    </source>
</evidence>
<keyword evidence="4 5" id="KW-0274">FAD</keyword>
<feature type="domain" description="Glucose-methanol-choline oxidoreductase N-terminal" evidence="6">
    <location>
        <begin position="177"/>
        <end position="200"/>
    </location>
</feature>
<name>A0ABY7ERF9_MYAAR</name>
<comment type="similarity">
    <text evidence="2 5">Belongs to the GMC oxidoreductase family.</text>
</comment>
<evidence type="ECO:0000313" key="9">
    <source>
        <dbReference type="Proteomes" id="UP001164746"/>
    </source>
</evidence>
<keyword evidence="3 5" id="KW-0285">Flavoprotein</keyword>
<dbReference type="SUPFAM" id="SSF54373">
    <property type="entry name" value="FAD-linked reductases, C-terminal domain"/>
    <property type="match status" value="2"/>
</dbReference>
<dbReference type="InterPro" id="IPR000172">
    <property type="entry name" value="GMC_OxRdtase_N"/>
</dbReference>
<evidence type="ECO:0000259" key="7">
    <source>
        <dbReference type="PROSITE" id="PS00624"/>
    </source>
</evidence>
<comment type="cofactor">
    <cofactor evidence="1">
        <name>FAD</name>
        <dbReference type="ChEBI" id="CHEBI:57692"/>
    </cofactor>
</comment>
<evidence type="ECO:0000256" key="4">
    <source>
        <dbReference type="ARBA" id="ARBA00022827"/>
    </source>
</evidence>
<dbReference type="Proteomes" id="UP001164746">
    <property type="component" value="Chromosome 7"/>
</dbReference>
<dbReference type="PROSITE" id="PS00624">
    <property type="entry name" value="GMC_OXRED_2"/>
    <property type="match status" value="1"/>
</dbReference>
<dbReference type="InterPro" id="IPR036188">
    <property type="entry name" value="FAD/NAD-bd_sf"/>
</dbReference>
<dbReference type="InterPro" id="IPR012132">
    <property type="entry name" value="GMC_OxRdtase"/>
</dbReference>
<protein>
    <submittedName>
        <fullName evidence="8">DHGL-like protein</fullName>
    </submittedName>
</protein>
<dbReference type="Pfam" id="PF00732">
    <property type="entry name" value="GMC_oxred_N"/>
    <property type="match status" value="1"/>
</dbReference>
<proteinExistence type="inferred from homology"/>
<evidence type="ECO:0000256" key="3">
    <source>
        <dbReference type="ARBA" id="ARBA00022630"/>
    </source>
</evidence>
<keyword evidence="9" id="KW-1185">Reference proteome</keyword>
<dbReference type="Gene3D" id="3.50.50.60">
    <property type="entry name" value="FAD/NAD(P)-binding domain"/>
    <property type="match status" value="2"/>
</dbReference>
<reference evidence="8" key="1">
    <citation type="submission" date="2022-11" db="EMBL/GenBank/DDBJ databases">
        <title>Centuries of genome instability and evolution in soft-shell clam transmissible cancer (bioRxiv).</title>
        <authorList>
            <person name="Hart S.F.M."/>
            <person name="Yonemitsu M.A."/>
            <person name="Giersch R.M."/>
            <person name="Beal B.F."/>
            <person name="Arriagada G."/>
            <person name="Davis B.W."/>
            <person name="Ostrander E.A."/>
            <person name="Goff S.P."/>
            <person name="Metzger M.J."/>
        </authorList>
    </citation>
    <scope>NUCLEOTIDE SEQUENCE</scope>
    <source>
        <strain evidence="8">MELC-2E11</strain>
        <tissue evidence="8">Siphon/mantle</tissue>
    </source>
</reference>
<sequence>MHMMIESMRKGLELLNTKAFRELGTEVDRLKVPVCSHTTYLSDEHLKCFIQHFAATAYHPTSTCRMGSLIDPNTVVDTELHDTKRTVDHINSTYDYIIVGGGSAGCVLAARLSEDSNNRVLLLEAGGEETGNANIQIPAAALSLWKSQWDWAYRTTPQKNSGFASEGDDNRHLWPRGKVLGGSSSINMMQYVRGSRHDYDEWKEEGCDGWGYEDVLPYFLKSEDIRIDDLKDSRYHNTGGPLVVIKDTSIPIWKRFVDAGKELGYKEIDYNGENQIGFGGSQVNIKHGARGSTVVQFLRPAMHRTNLHVCVDAHVTKVLIEDKIARGVSFVKNNKKQTVYAEKEVILSAGAIGSPQILMLSGVGPRAHLEGLNIPVVIDLPVGQNMEDHVYAFTPATMNSSEGFTGPKAESFSSMAKYLLFGKGPLTMSGDVGSAFIKSSKCKTKYPDTQFHLFATLPLLEMAHYSPTSGVGLLPDEWTDGFLIINMILHPRSTGFVMLESDDPFDYPAIDPNYFENEEDVQQMIEIMRKGMQLLKTKPFAEIGTQVDRLNVPVCSHFSFLSDEHLKCYIQHFAVTGYHPTSTCRMGSSNDPNSVVDPQLRVKGIRNLRVADASVMPHVTSGNTNAPTIMIAEKAADIIRGIDSVAKLRKKIKSTE</sequence>
<dbReference type="PANTHER" id="PTHR11552">
    <property type="entry name" value="GLUCOSE-METHANOL-CHOLINE GMC OXIDOREDUCTASE"/>
    <property type="match status" value="1"/>
</dbReference>
<dbReference type="Pfam" id="PF05199">
    <property type="entry name" value="GMC_oxred_C"/>
    <property type="match status" value="2"/>
</dbReference>
<dbReference type="EMBL" id="CP111018">
    <property type="protein sequence ID" value="WAR09776.1"/>
    <property type="molecule type" value="Genomic_DNA"/>
</dbReference>
<evidence type="ECO:0000313" key="8">
    <source>
        <dbReference type="EMBL" id="WAR09776.1"/>
    </source>
</evidence>
<evidence type="ECO:0000256" key="1">
    <source>
        <dbReference type="ARBA" id="ARBA00001974"/>
    </source>
</evidence>
<organism evidence="8 9">
    <name type="scientific">Mya arenaria</name>
    <name type="common">Soft-shell clam</name>
    <dbReference type="NCBI Taxonomy" id="6604"/>
    <lineage>
        <taxon>Eukaryota</taxon>
        <taxon>Metazoa</taxon>
        <taxon>Spiralia</taxon>
        <taxon>Lophotrochozoa</taxon>
        <taxon>Mollusca</taxon>
        <taxon>Bivalvia</taxon>
        <taxon>Autobranchia</taxon>
        <taxon>Heteroconchia</taxon>
        <taxon>Euheterodonta</taxon>
        <taxon>Imparidentia</taxon>
        <taxon>Neoheterodontei</taxon>
        <taxon>Myida</taxon>
        <taxon>Myoidea</taxon>
        <taxon>Myidae</taxon>
        <taxon>Mya</taxon>
    </lineage>
</organism>
<evidence type="ECO:0000256" key="2">
    <source>
        <dbReference type="ARBA" id="ARBA00010790"/>
    </source>
</evidence>
<dbReference type="Gene3D" id="3.30.560.10">
    <property type="entry name" value="Glucose Oxidase, domain 3"/>
    <property type="match status" value="2"/>
</dbReference>